<dbReference type="InterPro" id="IPR039910">
    <property type="entry name" value="D15-like"/>
</dbReference>
<evidence type="ECO:0000259" key="12">
    <source>
        <dbReference type="Pfam" id="PF17243"/>
    </source>
</evidence>
<dbReference type="eggNOG" id="COG0729">
    <property type="taxonomic scope" value="Bacteria"/>
</dbReference>
<keyword evidence="14" id="KW-1185">Reference proteome</keyword>
<feature type="domain" description="TamA POTRA" evidence="12">
    <location>
        <begin position="34"/>
        <end position="114"/>
    </location>
</feature>
<reference evidence="13 14" key="1">
    <citation type="submission" date="2013-09" db="EMBL/GenBank/DDBJ databases">
        <title>Genome sequencing of Arenimonas composti.</title>
        <authorList>
            <person name="Chen F."/>
            <person name="Wang G."/>
        </authorList>
    </citation>
    <scope>NUCLEOTIDE SEQUENCE [LARGE SCALE GENOMIC DNA]</scope>
    <source>
        <strain evidence="13 14">TR7-09</strain>
    </source>
</reference>
<protein>
    <recommendedName>
        <fullName evidence="3">Translocation and assembly module subunit TamA</fullName>
    </recommendedName>
    <alternativeName>
        <fullName evidence="9">Autotransporter assembly factor TamA</fullName>
    </alternativeName>
</protein>
<evidence type="ECO:0000256" key="1">
    <source>
        <dbReference type="ARBA" id="ARBA00004442"/>
    </source>
</evidence>
<feature type="domain" description="Bacterial surface antigen (D15)" evidence="11">
    <location>
        <begin position="309"/>
        <end position="593"/>
    </location>
</feature>
<dbReference type="Pfam" id="PF17243">
    <property type="entry name" value="POTRA_TamA_1"/>
    <property type="match status" value="1"/>
</dbReference>
<dbReference type="STRING" id="1121013.GCA_000426365_02484"/>
<keyword evidence="7" id="KW-0472">Membrane</keyword>
<dbReference type="AlphaFoldDB" id="A0A091BA62"/>
<comment type="subunit">
    <text evidence="10">Interacts with TamB to form the translocation and assembly module (TAM).</text>
</comment>
<dbReference type="InterPro" id="IPR035243">
    <property type="entry name" value="TamA_POTRA_Dom_1"/>
</dbReference>
<comment type="subcellular location">
    <subcellularLocation>
        <location evidence="1">Cell outer membrane</location>
    </subcellularLocation>
</comment>
<evidence type="ECO:0000256" key="3">
    <source>
        <dbReference type="ARBA" id="ARBA00015419"/>
    </source>
</evidence>
<keyword evidence="4" id="KW-1134">Transmembrane beta strand</keyword>
<name>A0A091BA62_9GAMM</name>
<evidence type="ECO:0000313" key="13">
    <source>
        <dbReference type="EMBL" id="KFN49533.1"/>
    </source>
</evidence>
<evidence type="ECO:0000259" key="11">
    <source>
        <dbReference type="Pfam" id="PF01103"/>
    </source>
</evidence>
<evidence type="ECO:0000256" key="6">
    <source>
        <dbReference type="ARBA" id="ARBA00022729"/>
    </source>
</evidence>
<dbReference type="Gene3D" id="2.40.160.50">
    <property type="entry name" value="membrane protein fhac: a member of the omp85/tpsb transporter family"/>
    <property type="match status" value="1"/>
</dbReference>
<proteinExistence type="inferred from homology"/>
<evidence type="ECO:0000256" key="4">
    <source>
        <dbReference type="ARBA" id="ARBA00022452"/>
    </source>
</evidence>
<dbReference type="Pfam" id="PF01103">
    <property type="entry name" value="Omp85"/>
    <property type="match status" value="1"/>
</dbReference>
<dbReference type="GO" id="GO:0097347">
    <property type="term" value="C:TAM protein secretion complex"/>
    <property type="evidence" value="ECO:0007669"/>
    <property type="project" value="TreeGrafter"/>
</dbReference>
<dbReference type="EMBL" id="AWXU01000033">
    <property type="protein sequence ID" value="KFN49533.1"/>
    <property type="molecule type" value="Genomic_DNA"/>
</dbReference>
<gene>
    <name evidence="13" type="ORF">P873_10290</name>
</gene>
<evidence type="ECO:0000256" key="2">
    <source>
        <dbReference type="ARBA" id="ARBA00010248"/>
    </source>
</evidence>
<dbReference type="RefSeq" id="WP_051240026.1">
    <property type="nucleotide sequence ID" value="NZ_AUFF01000009.1"/>
</dbReference>
<dbReference type="OrthoDB" id="9769707at2"/>
<dbReference type="PANTHER" id="PTHR12815">
    <property type="entry name" value="SORTING AND ASSEMBLY MACHINERY SAMM50 PROTEIN FAMILY MEMBER"/>
    <property type="match status" value="1"/>
</dbReference>
<dbReference type="InterPro" id="IPR000184">
    <property type="entry name" value="Bac_surfAg_D15"/>
</dbReference>
<keyword evidence="8" id="KW-0998">Cell outer membrane</keyword>
<comment type="similarity">
    <text evidence="2">Belongs to the TamA family.</text>
</comment>
<keyword evidence="6" id="KW-0732">Signal</keyword>
<dbReference type="GO" id="GO:0009306">
    <property type="term" value="P:protein secretion"/>
    <property type="evidence" value="ECO:0007669"/>
    <property type="project" value="TreeGrafter"/>
</dbReference>
<evidence type="ECO:0000256" key="5">
    <source>
        <dbReference type="ARBA" id="ARBA00022692"/>
    </source>
</evidence>
<dbReference type="PANTHER" id="PTHR12815:SF47">
    <property type="entry name" value="TRANSLOCATION AND ASSEMBLY MODULE SUBUNIT TAMA"/>
    <property type="match status" value="1"/>
</dbReference>
<accession>A0A091BA62</accession>
<evidence type="ECO:0000256" key="10">
    <source>
        <dbReference type="ARBA" id="ARBA00093548"/>
    </source>
</evidence>
<evidence type="ECO:0000256" key="8">
    <source>
        <dbReference type="ARBA" id="ARBA00023237"/>
    </source>
</evidence>
<evidence type="ECO:0000313" key="14">
    <source>
        <dbReference type="Proteomes" id="UP000029391"/>
    </source>
</evidence>
<evidence type="ECO:0000256" key="7">
    <source>
        <dbReference type="ARBA" id="ARBA00023136"/>
    </source>
</evidence>
<organism evidence="13 14">
    <name type="scientific">Arenimonas composti TR7-09 = DSM 18010</name>
    <dbReference type="NCBI Taxonomy" id="1121013"/>
    <lineage>
        <taxon>Bacteria</taxon>
        <taxon>Pseudomonadati</taxon>
        <taxon>Pseudomonadota</taxon>
        <taxon>Gammaproteobacteria</taxon>
        <taxon>Lysobacterales</taxon>
        <taxon>Lysobacteraceae</taxon>
        <taxon>Arenimonas</taxon>
    </lineage>
</organism>
<dbReference type="Gene3D" id="3.10.20.310">
    <property type="entry name" value="membrane protein fhac"/>
    <property type="match status" value="3"/>
</dbReference>
<keyword evidence="5" id="KW-0812">Transmembrane</keyword>
<dbReference type="GO" id="GO:0009279">
    <property type="term" value="C:cell outer membrane"/>
    <property type="evidence" value="ECO:0007669"/>
    <property type="project" value="UniProtKB-SubCell"/>
</dbReference>
<evidence type="ECO:0000256" key="9">
    <source>
        <dbReference type="ARBA" id="ARBA00033063"/>
    </source>
</evidence>
<dbReference type="Proteomes" id="UP000029391">
    <property type="component" value="Unassembled WGS sequence"/>
</dbReference>
<comment type="caution">
    <text evidence="13">The sequence shown here is derived from an EMBL/GenBank/DDBJ whole genome shotgun (WGS) entry which is preliminary data.</text>
</comment>
<sequence length="596" mass="65825">MPSPAPAPASAPAAVALVLLLAPLPAAALELRTVEVRGLEDEAMLDNVDDALSLQRLNPARRRQLTESRLAFLLRQAPDEARRALEPFGYYDPVVTPEVVRDGDAVDVVVTVDPGEPVRVAAHDLHLLGAAGGDAALQRRLQRFRPGIGQPFHHGQYEDSKAAIDRALAERGYFDAEQTVHEVRVTRADHRADIALTWTSGERYRLGEAHFSGHPFVPELLEKLVPWTPGELFDQGELLRLHTSLAELDYFGAIDIHAEPGNAGADRQVPIRVELAPARRDIWSAGVRYGTDTGLGLTGGLERRWVNARGHKLRAQASLAERRNDLSAQYRIPAFTWLDGWYTFGLSLRQEQIDGLDTELLEVVGGRSGKLGDWTLSAALNLRRERWADFSTGFETRYSSLVFPSLLAQWSESDDILYPRNARALTVELRAGHTGIGSDIDFVQLRAEGRWIHAFGRRDRLLLRAEAGTTLSDDFAAFPPSLRFYAGGDRSVRGYGWREIGESVTDPADQRRYVLGGKHLFVASVEFERMFNRSWGGAVFVDAGSAWDEAFDVQPAAGIGLRWRSPVGPVRIDIAHGFGDQAQGAIQLHLNIGPDL</sequence>